<evidence type="ECO:0000313" key="1">
    <source>
        <dbReference type="EMBL" id="WAR28282.1"/>
    </source>
</evidence>
<reference evidence="1" key="1">
    <citation type="submission" date="2022-11" db="EMBL/GenBank/DDBJ databases">
        <title>Centuries of genome instability and evolution in soft-shell clam transmissible cancer (bioRxiv).</title>
        <authorList>
            <person name="Hart S.F.M."/>
            <person name="Yonemitsu M.A."/>
            <person name="Giersch R.M."/>
            <person name="Beal B.F."/>
            <person name="Arriagada G."/>
            <person name="Davis B.W."/>
            <person name="Ostrander E.A."/>
            <person name="Goff S.P."/>
            <person name="Metzger M.J."/>
        </authorList>
    </citation>
    <scope>NUCLEOTIDE SEQUENCE</scope>
    <source>
        <strain evidence="1">MELC-2E11</strain>
        <tissue evidence="1">Siphon/mantle</tissue>
    </source>
</reference>
<keyword evidence="2" id="KW-1185">Reference proteome</keyword>
<gene>
    <name evidence="1" type="ORF">MAR_013986</name>
</gene>
<sequence length="78" mass="9106">MTVVGSWIHYVCMPFEFCDMIMHCEISSDCCFNVSKHSIMLYEHKRSTYSTGLNWKTVNDANTKLDQTMPLNDDEFTN</sequence>
<proteinExistence type="predicted"/>
<protein>
    <submittedName>
        <fullName evidence="1">Uncharacterized protein</fullName>
    </submittedName>
</protein>
<organism evidence="1 2">
    <name type="scientific">Mya arenaria</name>
    <name type="common">Soft-shell clam</name>
    <dbReference type="NCBI Taxonomy" id="6604"/>
    <lineage>
        <taxon>Eukaryota</taxon>
        <taxon>Metazoa</taxon>
        <taxon>Spiralia</taxon>
        <taxon>Lophotrochozoa</taxon>
        <taxon>Mollusca</taxon>
        <taxon>Bivalvia</taxon>
        <taxon>Autobranchia</taxon>
        <taxon>Heteroconchia</taxon>
        <taxon>Euheterodonta</taxon>
        <taxon>Imparidentia</taxon>
        <taxon>Neoheterodontei</taxon>
        <taxon>Myida</taxon>
        <taxon>Myoidea</taxon>
        <taxon>Myidae</taxon>
        <taxon>Mya</taxon>
    </lineage>
</organism>
<name>A0ABY7G1G5_MYAAR</name>
<dbReference type="Proteomes" id="UP001164746">
    <property type="component" value="Chromosome 15"/>
</dbReference>
<evidence type="ECO:0000313" key="2">
    <source>
        <dbReference type="Proteomes" id="UP001164746"/>
    </source>
</evidence>
<feature type="non-terminal residue" evidence="1">
    <location>
        <position position="1"/>
    </location>
</feature>
<dbReference type="EMBL" id="CP111026">
    <property type="protein sequence ID" value="WAR28282.1"/>
    <property type="molecule type" value="Genomic_DNA"/>
</dbReference>
<accession>A0ABY7G1G5</accession>